<dbReference type="InterPro" id="IPR027417">
    <property type="entry name" value="P-loop_NTPase"/>
</dbReference>
<dbReference type="InterPro" id="IPR042197">
    <property type="entry name" value="Apaf_helical"/>
</dbReference>
<dbReference type="Gene3D" id="3.40.50.300">
    <property type="entry name" value="P-loop containing nucleotide triphosphate hydrolases"/>
    <property type="match status" value="1"/>
</dbReference>
<protein>
    <recommendedName>
        <fullName evidence="1">TIR domain-containing protein</fullName>
    </recommendedName>
</protein>
<dbReference type="InterPro" id="IPR035897">
    <property type="entry name" value="Toll_tir_struct_dom_sf"/>
</dbReference>
<dbReference type="PRINTS" id="PR00364">
    <property type="entry name" value="DISEASERSIST"/>
</dbReference>
<accession>A0ABD3K1B9</accession>
<evidence type="ECO:0000259" key="1">
    <source>
        <dbReference type="PROSITE" id="PS50104"/>
    </source>
</evidence>
<gene>
    <name evidence="2" type="ORF">ACJRO7_023283</name>
</gene>
<evidence type="ECO:0000313" key="2">
    <source>
        <dbReference type="EMBL" id="KAL3733906.1"/>
    </source>
</evidence>
<dbReference type="InterPro" id="IPR000157">
    <property type="entry name" value="TIR_dom"/>
</dbReference>
<reference evidence="2 3" key="1">
    <citation type="submission" date="2024-11" db="EMBL/GenBank/DDBJ databases">
        <title>Chromosome-level genome assembly of Eucalyptus globulus Labill. provides insights into its genome evolution.</title>
        <authorList>
            <person name="Li X."/>
        </authorList>
    </citation>
    <scope>NUCLEOTIDE SEQUENCE [LARGE SCALE GENOMIC DNA]</scope>
    <source>
        <strain evidence="2">CL2024</strain>
        <tissue evidence="2">Fresh tender leaves</tissue>
    </source>
</reference>
<proteinExistence type="predicted"/>
<dbReference type="EMBL" id="JBJKBG010000006">
    <property type="protein sequence ID" value="KAL3733906.1"/>
    <property type="molecule type" value="Genomic_DNA"/>
</dbReference>
<dbReference type="Proteomes" id="UP001634007">
    <property type="component" value="Unassembled WGS sequence"/>
</dbReference>
<name>A0ABD3K1B9_EUCGL</name>
<dbReference type="Gene3D" id="1.10.8.430">
    <property type="entry name" value="Helical domain of apoptotic protease-activating factors"/>
    <property type="match status" value="1"/>
</dbReference>
<dbReference type="Pfam" id="PF00931">
    <property type="entry name" value="NB-ARC"/>
    <property type="match status" value="1"/>
</dbReference>
<feature type="domain" description="TIR" evidence="1">
    <location>
        <begin position="14"/>
        <end position="142"/>
    </location>
</feature>
<keyword evidence="3" id="KW-1185">Reference proteome</keyword>
<sequence>MASFPRPENKRSQYKYDVFPSFRGEDKCKNFVDHLHDHLRRRGLVAFRDDHHQDLSRGKCIKPEILRVIEQSRLVLCLEEVAKAVECKDINEGLVIPIFYEVNPSDIRKLRGNFGTTFAKIEEAYSDDKRDIKRWKDAVSKTKFIQQVIGEVENKLGPWLSYIVGDLVGMHSRVANVVESLSLDRSDVGSIGIWGMGGIGKTTVARAIYDKIHNQFDDGCCFLADVREISKKNGLVYLQNQFIGDILQDNNLRIRDDHKGANMIKQRLQHKKVLIILDDVDEKEQLEKLIGGFDWFGHGSRIIITTRDEHLLFQYGVNSIYKVEELSIGEALRLFCLKAFRSNHPLAKFNELVKQIIGYADGLPLALDVLGSFLACRSLMQWKSALARLKECLEGKFLIGLG</sequence>
<dbReference type="SUPFAM" id="SSF52200">
    <property type="entry name" value="Toll/Interleukin receptor TIR domain"/>
    <property type="match status" value="1"/>
</dbReference>
<organism evidence="2 3">
    <name type="scientific">Eucalyptus globulus</name>
    <name type="common">Tasmanian blue gum</name>
    <dbReference type="NCBI Taxonomy" id="34317"/>
    <lineage>
        <taxon>Eukaryota</taxon>
        <taxon>Viridiplantae</taxon>
        <taxon>Streptophyta</taxon>
        <taxon>Embryophyta</taxon>
        <taxon>Tracheophyta</taxon>
        <taxon>Spermatophyta</taxon>
        <taxon>Magnoliopsida</taxon>
        <taxon>eudicotyledons</taxon>
        <taxon>Gunneridae</taxon>
        <taxon>Pentapetalae</taxon>
        <taxon>rosids</taxon>
        <taxon>malvids</taxon>
        <taxon>Myrtales</taxon>
        <taxon>Myrtaceae</taxon>
        <taxon>Myrtoideae</taxon>
        <taxon>Eucalypteae</taxon>
        <taxon>Eucalyptus</taxon>
    </lineage>
</organism>
<dbReference type="AlphaFoldDB" id="A0ABD3K1B9"/>
<dbReference type="PANTHER" id="PTHR11017">
    <property type="entry name" value="LEUCINE-RICH REPEAT-CONTAINING PROTEIN"/>
    <property type="match status" value="1"/>
</dbReference>
<dbReference type="Pfam" id="PF01582">
    <property type="entry name" value="TIR"/>
    <property type="match status" value="1"/>
</dbReference>
<dbReference type="Gene3D" id="3.40.50.10140">
    <property type="entry name" value="Toll/interleukin-1 receptor homology (TIR) domain"/>
    <property type="match status" value="1"/>
</dbReference>
<evidence type="ECO:0000313" key="3">
    <source>
        <dbReference type="Proteomes" id="UP001634007"/>
    </source>
</evidence>
<comment type="caution">
    <text evidence="2">The sequence shown here is derived from an EMBL/GenBank/DDBJ whole genome shotgun (WGS) entry which is preliminary data.</text>
</comment>
<dbReference type="SUPFAM" id="SSF52540">
    <property type="entry name" value="P-loop containing nucleoside triphosphate hydrolases"/>
    <property type="match status" value="1"/>
</dbReference>
<dbReference type="PROSITE" id="PS50104">
    <property type="entry name" value="TIR"/>
    <property type="match status" value="1"/>
</dbReference>
<dbReference type="InterPro" id="IPR044974">
    <property type="entry name" value="Disease_R_plants"/>
</dbReference>
<dbReference type="PANTHER" id="PTHR11017:SF527">
    <property type="entry name" value="TMV RESISTANCE PROTEIN N-LIKE"/>
    <property type="match status" value="1"/>
</dbReference>
<dbReference type="SMART" id="SM00255">
    <property type="entry name" value="TIR"/>
    <property type="match status" value="1"/>
</dbReference>
<dbReference type="InterPro" id="IPR002182">
    <property type="entry name" value="NB-ARC"/>
</dbReference>